<sequence>MGVIIRYLLMVTIAICLTSVECTVTGLATFYDPPYVPSACFGNQDQGNLVAGVSDDLWEGGAACGKSFEVVCTGATNQGDPQPCLGEAVTVIIVDHNPGAAAIINLSADAFATIANLDAGSVCVTVNTI</sequence>
<feature type="chain" id="PRO_5043597873" evidence="4">
    <location>
        <begin position="23"/>
        <end position="129"/>
    </location>
</feature>
<protein>
    <submittedName>
        <fullName evidence="6">Eg45-like domain containing protein</fullName>
    </submittedName>
</protein>
<accession>A0AAW0LUS7</accession>
<evidence type="ECO:0000256" key="4">
    <source>
        <dbReference type="SAM" id="SignalP"/>
    </source>
</evidence>
<keyword evidence="2" id="KW-0964">Secreted</keyword>
<dbReference type="InterPro" id="IPR009009">
    <property type="entry name" value="RlpA-like_DPBB"/>
</dbReference>
<dbReference type="Gene3D" id="2.40.40.10">
    <property type="entry name" value="RlpA-like domain"/>
    <property type="match status" value="1"/>
</dbReference>
<dbReference type="PANTHER" id="PTHR47295">
    <property type="entry name" value="EG45-LIKE DOMAIN CONTAINING PROTEIN 1-RELATED"/>
    <property type="match status" value="1"/>
</dbReference>
<dbReference type="Pfam" id="PF03330">
    <property type="entry name" value="DPBB_1"/>
    <property type="match status" value="1"/>
</dbReference>
<dbReference type="PROSITE" id="PS50842">
    <property type="entry name" value="EXPANSIN_EG45"/>
    <property type="match status" value="1"/>
</dbReference>
<dbReference type="InterPro" id="IPR036908">
    <property type="entry name" value="RlpA-like_sf"/>
</dbReference>
<dbReference type="InterPro" id="IPR007112">
    <property type="entry name" value="Expansin/allergen_DPBB_dom"/>
</dbReference>
<dbReference type="AlphaFoldDB" id="A0AAW0LUS7"/>
<evidence type="ECO:0000256" key="1">
    <source>
        <dbReference type="ARBA" id="ARBA00004613"/>
    </source>
</evidence>
<keyword evidence="3 4" id="KW-0732">Signal</keyword>
<evidence type="ECO:0000256" key="2">
    <source>
        <dbReference type="ARBA" id="ARBA00022525"/>
    </source>
</evidence>
<comment type="caution">
    <text evidence="6">The sequence shown here is derived from an EMBL/GenBank/DDBJ whole genome shotgun (WGS) entry which is preliminary data.</text>
</comment>
<comment type="subcellular location">
    <subcellularLocation>
        <location evidence="1">Secreted</location>
    </subcellularLocation>
</comment>
<dbReference type="GO" id="GO:0048046">
    <property type="term" value="C:apoplast"/>
    <property type="evidence" value="ECO:0007669"/>
    <property type="project" value="InterPro"/>
</dbReference>
<evidence type="ECO:0000313" key="6">
    <source>
        <dbReference type="EMBL" id="KAK7854609.1"/>
    </source>
</evidence>
<dbReference type="PANTHER" id="PTHR47295:SF2">
    <property type="entry name" value="EG45-LIKE DOMAIN CONTAINING PROTEIN 1-RELATED"/>
    <property type="match status" value="1"/>
</dbReference>
<dbReference type="FunFam" id="2.40.40.10:FF:000005">
    <property type="entry name" value="Barwin-related endoglucanase"/>
    <property type="match status" value="1"/>
</dbReference>
<name>A0AAW0LUS7_QUESU</name>
<reference evidence="6 7" key="1">
    <citation type="journal article" date="2018" name="Sci. Data">
        <title>The draft genome sequence of cork oak.</title>
        <authorList>
            <person name="Ramos A.M."/>
            <person name="Usie A."/>
            <person name="Barbosa P."/>
            <person name="Barros P.M."/>
            <person name="Capote T."/>
            <person name="Chaves I."/>
            <person name="Simoes F."/>
            <person name="Abreu I."/>
            <person name="Carrasquinho I."/>
            <person name="Faro C."/>
            <person name="Guimaraes J.B."/>
            <person name="Mendonca D."/>
            <person name="Nobrega F."/>
            <person name="Rodrigues L."/>
            <person name="Saibo N.J.M."/>
            <person name="Varela M.C."/>
            <person name="Egas C."/>
            <person name="Matos J."/>
            <person name="Miguel C.M."/>
            <person name="Oliveira M.M."/>
            <person name="Ricardo C.P."/>
            <person name="Goncalves S."/>
        </authorList>
    </citation>
    <scope>NUCLEOTIDE SEQUENCE [LARGE SCALE GENOMIC DNA]</scope>
    <source>
        <strain evidence="7">cv. HL8</strain>
    </source>
</reference>
<feature type="domain" description="Expansin-like EG45" evidence="5">
    <location>
        <begin position="26"/>
        <end position="129"/>
    </location>
</feature>
<keyword evidence="7" id="KW-1185">Reference proteome</keyword>
<evidence type="ECO:0000313" key="7">
    <source>
        <dbReference type="Proteomes" id="UP000237347"/>
    </source>
</evidence>
<dbReference type="Proteomes" id="UP000237347">
    <property type="component" value="Unassembled WGS sequence"/>
</dbReference>
<evidence type="ECO:0000256" key="3">
    <source>
        <dbReference type="ARBA" id="ARBA00022729"/>
    </source>
</evidence>
<evidence type="ECO:0000259" key="5">
    <source>
        <dbReference type="PROSITE" id="PS50842"/>
    </source>
</evidence>
<dbReference type="CDD" id="cd22269">
    <property type="entry name" value="DPBB_EG45-like"/>
    <property type="match status" value="1"/>
</dbReference>
<dbReference type="GO" id="GO:0009627">
    <property type="term" value="P:systemic acquired resistance"/>
    <property type="evidence" value="ECO:0007669"/>
    <property type="project" value="InterPro"/>
</dbReference>
<dbReference type="EMBL" id="PKMF04000053">
    <property type="protein sequence ID" value="KAK7854609.1"/>
    <property type="molecule type" value="Genomic_DNA"/>
</dbReference>
<dbReference type="InterPro" id="IPR044206">
    <property type="entry name" value="EGC1/2"/>
</dbReference>
<gene>
    <name evidence="6" type="primary">CjBAp12_15</name>
    <name evidence="6" type="ORF">CFP56_031466</name>
</gene>
<proteinExistence type="predicted"/>
<organism evidence="6 7">
    <name type="scientific">Quercus suber</name>
    <name type="common">Cork oak</name>
    <dbReference type="NCBI Taxonomy" id="58331"/>
    <lineage>
        <taxon>Eukaryota</taxon>
        <taxon>Viridiplantae</taxon>
        <taxon>Streptophyta</taxon>
        <taxon>Embryophyta</taxon>
        <taxon>Tracheophyta</taxon>
        <taxon>Spermatophyta</taxon>
        <taxon>Magnoliopsida</taxon>
        <taxon>eudicotyledons</taxon>
        <taxon>Gunneridae</taxon>
        <taxon>Pentapetalae</taxon>
        <taxon>rosids</taxon>
        <taxon>fabids</taxon>
        <taxon>Fagales</taxon>
        <taxon>Fagaceae</taxon>
        <taxon>Quercus</taxon>
    </lineage>
</organism>
<feature type="signal peptide" evidence="4">
    <location>
        <begin position="1"/>
        <end position="22"/>
    </location>
</feature>
<dbReference type="SUPFAM" id="SSF50685">
    <property type="entry name" value="Barwin-like endoglucanases"/>
    <property type="match status" value="1"/>
</dbReference>